<dbReference type="SUPFAM" id="SSF51735">
    <property type="entry name" value="NAD(P)-binding Rossmann-fold domains"/>
    <property type="match status" value="1"/>
</dbReference>
<dbReference type="EMBL" id="JAZHGA010000036">
    <property type="protein sequence ID" value="MEM5344626.1"/>
    <property type="molecule type" value="Genomic_DNA"/>
</dbReference>
<organism evidence="1 2">
    <name type="scientific">Paraburkholderia azotifigens</name>
    <dbReference type="NCBI Taxonomy" id="2057004"/>
    <lineage>
        <taxon>Bacteria</taxon>
        <taxon>Pseudomonadati</taxon>
        <taxon>Pseudomonadota</taxon>
        <taxon>Betaproteobacteria</taxon>
        <taxon>Burkholderiales</taxon>
        <taxon>Burkholderiaceae</taxon>
        <taxon>Paraburkholderia</taxon>
    </lineage>
</organism>
<name>A0ABU9RC51_9BURK</name>
<evidence type="ECO:0000313" key="1">
    <source>
        <dbReference type="EMBL" id="MEM5344626.1"/>
    </source>
</evidence>
<dbReference type="Pfam" id="PF02423">
    <property type="entry name" value="OCD_Mu_crystall"/>
    <property type="match status" value="1"/>
</dbReference>
<keyword evidence="2" id="KW-1185">Reference proteome</keyword>
<dbReference type="Gene3D" id="3.30.1780.10">
    <property type="entry name" value="ornithine cyclodeaminase, domain 1"/>
    <property type="match status" value="1"/>
</dbReference>
<dbReference type="InterPro" id="IPR003462">
    <property type="entry name" value="ODC_Mu_crystall"/>
</dbReference>
<evidence type="ECO:0000313" key="2">
    <source>
        <dbReference type="Proteomes" id="UP001481677"/>
    </source>
</evidence>
<comment type="caution">
    <text evidence="1">The sequence shown here is derived from an EMBL/GenBank/DDBJ whole genome shotgun (WGS) entry which is preliminary data.</text>
</comment>
<dbReference type="Gene3D" id="3.40.50.720">
    <property type="entry name" value="NAD(P)-binding Rossmann-like Domain"/>
    <property type="match status" value="1"/>
</dbReference>
<dbReference type="InterPro" id="IPR036291">
    <property type="entry name" value="NAD(P)-bd_dom_sf"/>
</dbReference>
<evidence type="ECO:0008006" key="3">
    <source>
        <dbReference type="Google" id="ProtNLM"/>
    </source>
</evidence>
<dbReference type="PANTHER" id="PTHR13812:SF19">
    <property type="entry name" value="KETIMINE REDUCTASE MU-CRYSTALLIN"/>
    <property type="match status" value="1"/>
</dbReference>
<dbReference type="InterPro" id="IPR023401">
    <property type="entry name" value="ODC_N"/>
</dbReference>
<sequence>MKFVTVSRDNRDRSGSDADTIHSAILLCDAVDASIKCFIVGNSFTRFKTAADSALAARFLAPREPRRLLMIGAGSQAPVHLKVMCAEFPSLERIEVWNRSADRAASLVERCELSANVRVSGALERSVREADIVICATGSTMPVFKGEWLKPGTHVDLVGGYTPQMREADDTAVLNARVYADHRALVTENCGDIVQPLETGVIDASHVRGDLFDLCAKTVEGRGSDREITLFKNGGGGHLDLMFAEWLFANQQMDAKRSIEA</sequence>
<dbReference type="PANTHER" id="PTHR13812">
    <property type="entry name" value="KETIMINE REDUCTASE MU-CRYSTALLIN"/>
    <property type="match status" value="1"/>
</dbReference>
<proteinExistence type="predicted"/>
<dbReference type="RefSeq" id="WP_240057460.1">
    <property type="nucleotide sequence ID" value="NZ_JAZHFZ010000037.1"/>
</dbReference>
<protein>
    <recommendedName>
        <fullName evidence="3">Ornithine cyclodeaminase</fullName>
    </recommendedName>
</protein>
<reference evidence="1 2" key="1">
    <citation type="submission" date="2024-01" db="EMBL/GenBank/DDBJ databases">
        <title>The diversity of rhizobia nodulating Mimosa spp. in eleven states of Brazil covering several biomes is determined by host plant, location, and edaphic factors.</title>
        <authorList>
            <person name="Rouws L."/>
            <person name="Barauna A."/>
            <person name="Beukes C."/>
            <person name="De Faria S.M."/>
            <person name="Gross E."/>
            <person name="Dos Reis Junior F.B."/>
            <person name="Simon M."/>
            <person name="Maluk M."/>
            <person name="Odee D.W."/>
            <person name="Kenicer G."/>
            <person name="Young J.P.W."/>
            <person name="Reis V.M."/>
            <person name="Zilli J."/>
            <person name="James E.K."/>
        </authorList>
    </citation>
    <scope>NUCLEOTIDE SEQUENCE [LARGE SCALE GENOMIC DNA]</scope>
    <source>
        <strain evidence="1 2">JPY530</strain>
    </source>
</reference>
<accession>A0ABU9RC51</accession>
<gene>
    <name evidence="1" type="ORF">V4C56_33990</name>
</gene>
<dbReference type="Proteomes" id="UP001481677">
    <property type="component" value="Unassembled WGS sequence"/>
</dbReference>